<keyword evidence="3 7" id="KW-0378">Hydrolase</keyword>
<proteinExistence type="inferred from homology"/>
<comment type="caution">
    <text evidence="9">The sequence shown here is derived from an EMBL/GenBank/DDBJ whole genome shotgun (WGS) entry which is preliminary data.</text>
</comment>
<keyword evidence="4 7" id="KW-0326">Glycosidase</keyword>
<evidence type="ECO:0000313" key="9">
    <source>
        <dbReference type="EMBL" id="GKU27042.1"/>
    </source>
</evidence>
<evidence type="ECO:0000256" key="2">
    <source>
        <dbReference type="ARBA" id="ARBA00009865"/>
    </source>
</evidence>
<keyword evidence="10" id="KW-1185">Reference proteome</keyword>
<dbReference type="AlphaFoldDB" id="A0A9W5Y5Y6"/>
<dbReference type="PANTHER" id="PTHR43301:SF3">
    <property type="entry name" value="ARABINAN ENDO-1,5-ALPHA-L-ARABINOSIDASE A-RELATED"/>
    <property type="match status" value="1"/>
</dbReference>
<evidence type="ECO:0000256" key="1">
    <source>
        <dbReference type="ARBA" id="ARBA00004834"/>
    </source>
</evidence>
<dbReference type="Pfam" id="PF04616">
    <property type="entry name" value="Glyco_hydro_43"/>
    <property type="match status" value="1"/>
</dbReference>
<evidence type="ECO:0000256" key="5">
    <source>
        <dbReference type="PIRSR" id="PIRSR606710-1"/>
    </source>
</evidence>
<feature type="site" description="Important for catalytic activity, responsible for pKa modulation of the active site Glu and correct orientation of both the proton donor and substrate" evidence="6">
    <location>
        <position position="155"/>
    </location>
</feature>
<evidence type="ECO:0000256" key="4">
    <source>
        <dbReference type="ARBA" id="ARBA00023295"/>
    </source>
</evidence>
<reference evidence="9" key="1">
    <citation type="journal article" date="2023" name="Int. J. Syst. Evol. Microbiol.">
        <title>&lt;i&gt;Clostridium folliculivorans&lt;/i&gt; sp. nov., isolated from soil samples of an organic paddy in Japan.</title>
        <authorList>
            <person name="Tazawa J."/>
            <person name="Kobayashi H."/>
            <person name="Tanizawa Y."/>
            <person name="Uchino A."/>
            <person name="Tanaka F."/>
            <person name="Urashima Y."/>
            <person name="Miura S."/>
            <person name="Sakamoto M."/>
            <person name="Ohkuma M."/>
            <person name="Tohno M."/>
        </authorList>
    </citation>
    <scope>NUCLEOTIDE SEQUENCE</scope>
    <source>
        <strain evidence="9">D1-1</strain>
    </source>
</reference>
<name>A0A9W5Y5Y6_9CLOT</name>
<organism evidence="9 10">
    <name type="scientific">Clostridium folliculivorans</name>
    <dbReference type="NCBI Taxonomy" id="2886038"/>
    <lineage>
        <taxon>Bacteria</taxon>
        <taxon>Bacillati</taxon>
        <taxon>Bacillota</taxon>
        <taxon>Clostridia</taxon>
        <taxon>Eubacteriales</taxon>
        <taxon>Clostridiaceae</taxon>
        <taxon>Clostridium</taxon>
    </lineage>
</organism>
<feature type="active site" description="Proton donor" evidence="5">
    <location>
        <position position="211"/>
    </location>
</feature>
<dbReference type="CDD" id="cd08998">
    <property type="entry name" value="GH43_Arb43a-like"/>
    <property type="match status" value="1"/>
</dbReference>
<dbReference type="GO" id="GO:0005975">
    <property type="term" value="P:carbohydrate metabolic process"/>
    <property type="evidence" value="ECO:0007669"/>
    <property type="project" value="InterPro"/>
</dbReference>
<protein>
    <submittedName>
        <fullName evidence="9">Beta-xylosidase</fullName>
    </submittedName>
</protein>
<dbReference type="InterPro" id="IPR023296">
    <property type="entry name" value="Glyco_hydro_beta-prop_sf"/>
</dbReference>
<evidence type="ECO:0000256" key="6">
    <source>
        <dbReference type="PIRSR" id="PIRSR606710-2"/>
    </source>
</evidence>
<dbReference type="Pfam" id="PF16369">
    <property type="entry name" value="GH43_C"/>
    <property type="match status" value="1"/>
</dbReference>
<dbReference type="Gene3D" id="2.40.128.10">
    <property type="match status" value="1"/>
</dbReference>
<dbReference type="InterPro" id="IPR032291">
    <property type="entry name" value="Abn2_C"/>
</dbReference>
<dbReference type="Gene3D" id="2.115.10.20">
    <property type="entry name" value="Glycosyl hydrolase domain, family 43"/>
    <property type="match status" value="1"/>
</dbReference>
<accession>A0A9W5Y5Y6</accession>
<feature type="domain" description="Extracellular endo-alpha-(1-&gt;5)-L-arabinanase C-terminal" evidence="8">
    <location>
        <begin position="337"/>
        <end position="441"/>
    </location>
</feature>
<dbReference type="InterPro" id="IPR050727">
    <property type="entry name" value="GH43_arabinanases"/>
</dbReference>
<evidence type="ECO:0000256" key="7">
    <source>
        <dbReference type="RuleBase" id="RU361187"/>
    </source>
</evidence>
<dbReference type="RefSeq" id="WP_261853918.1">
    <property type="nucleotide sequence ID" value="NZ_BQXY01000008.1"/>
</dbReference>
<dbReference type="SUPFAM" id="SSF75005">
    <property type="entry name" value="Arabinanase/levansucrase/invertase"/>
    <property type="match status" value="1"/>
</dbReference>
<dbReference type="PANTHER" id="PTHR43301">
    <property type="entry name" value="ARABINAN ENDO-1,5-ALPHA-L-ARABINOSIDASE"/>
    <property type="match status" value="1"/>
</dbReference>
<evidence type="ECO:0000256" key="3">
    <source>
        <dbReference type="ARBA" id="ARBA00022801"/>
    </source>
</evidence>
<comment type="pathway">
    <text evidence="1">Glycan metabolism; L-arabinan degradation.</text>
</comment>
<feature type="active site" description="Proton acceptor" evidence="5">
    <location>
        <position position="43"/>
    </location>
</feature>
<evidence type="ECO:0000313" key="10">
    <source>
        <dbReference type="Proteomes" id="UP001057868"/>
    </source>
</evidence>
<gene>
    <name evidence="9" type="ORF">CFOLD11_38690</name>
</gene>
<dbReference type="InterPro" id="IPR006710">
    <property type="entry name" value="Glyco_hydro_43"/>
</dbReference>
<dbReference type="GO" id="GO:0004553">
    <property type="term" value="F:hydrolase activity, hydrolyzing O-glycosyl compounds"/>
    <property type="evidence" value="ECO:0007669"/>
    <property type="project" value="InterPro"/>
</dbReference>
<dbReference type="Proteomes" id="UP001057868">
    <property type="component" value="Unassembled WGS sequence"/>
</dbReference>
<sequence length="444" mass="50443">MAKFKNCNIKFPSKPPIPVAKPVFKPEEGPKEQNKFSLWGAHDPAIYHDPLSGNYYTYCTGAIARKSADMITWETIGKVVENPPKESIEWVGDTGIWAPDIIKVEDEYRLYCSNSTWGVRQSCIFLAVSDNAEGPFIPRGCVLKTSEDMPINAIDANLIIDEETGQQYMVYGSFWGGCHIIKLDPETGLAAEEGIGRCIARRPKWFDFSIEGPYVKYNPDTGYYYLFVSYGSLKSDYNIRVGRSKSVMGPYYDTNRRDMTDLEDFKNEIGYMIACGYHFSDGQGYMGPGHNSVLRDFDNQWYLICHIREHDFKTPQISTMHVYKMFWTPDGWPVLNPEPYAGEITQPIGRELIVGEYERIKLVPSIPQGVLNSVPMILSEDGSFECCSIKGQWEYIDDTTISVTYGNIIEVYKITAAWDWQLDEPTITITGKDQYGVAVWGKKV</sequence>
<comment type="similarity">
    <text evidence="2 7">Belongs to the glycosyl hydrolase 43 family.</text>
</comment>
<dbReference type="EMBL" id="BQXY01000008">
    <property type="protein sequence ID" value="GKU27042.1"/>
    <property type="molecule type" value="Genomic_DNA"/>
</dbReference>
<evidence type="ECO:0000259" key="8">
    <source>
        <dbReference type="Pfam" id="PF16369"/>
    </source>
</evidence>